<reference evidence="2 3" key="1">
    <citation type="submission" date="2019-12" db="EMBL/GenBank/DDBJ databases">
        <authorList>
            <person name="Alioto T."/>
            <person name="Alioto T."/>
            <person name="Gomez Garrido J."/>
        </authorList>
    </citation>
    <scope>NUCLEOTIDE SEQUENCE [LARGE SCALE GENOMIC DNA]</scope>
</reference>
<dbReference type="Gramene" id="OE9A030688T1">
    <property type="protein sequence ID" value="OE9A030688C1"/>
    <property type="gene ID" value="OE9A030688"/>
</dbReference>
<dbReference type="EMBL" id="CACTIH010007242">
    <property type="protein sequence ID" value="CAA3005050.1"/>
    <property type="molecule type" value="Genomic_DNA"/>
</dbReference>
<protein>
    <submittedName>
        <fullName evidence="2">Uncharacterized protein</fullName>
    </submittedName>
</protein>
<keyword evidence="3" id="KW-1185">Reference proteome</keyword>
<evidence type="ECO:0000313" key="2">
    <source>
        <dbReference type="EMBL" id="CAA3005050.1"/>
    </source>
</evidence>
<accession>A0A8S0TMC3</accession>
<proteinExistence type="predicted"/>
<dbReference type="Proteomes" id="UP000594638">
    <property type="component" value="Unassembled WGS sequence"/>
</dbReference>
<name>A0A8S0TMC3_OLEEU</name>
<dbReference type="AlphaFoldDB" id="A0A8S0TMC3"/>
<organism evidence="2 3">
    <name type="scientific">Olea europaea subsp. europaea</name>
    <dbReference type="NCBI Taxonomy" id="158383"/>
    <lineage>
        <taxon>Eukaryota</taxon>
        <taxon>Viridiplantae</taxon>
        <taxon>Streptophyta</taxon>
        <taxon>Embryophyta</taxon>
        <taxon>Tracheophyta</taxon>
        <taxon>Spermatophyta</taxon>
        <taxon>Magnoliopsida</taxon>
        <taxon>eudicotyledons</taxon>
        <taxon>Gunneridae</taxon>
        <taxon>Pentapetalae</taxon>
        <taxon>asterids</taxon>
        <taxon>lamiids</taxon>
        <taxon>Lamiales</taxon>
        <taxon>Oleaceae</taxon>
        <taxon>Oleeae</taxon>
        <taxon>Olea</taxon>
    </lineage>
</organism>
<evidence type="ECO:0000256" key="1">
    <source>
        <dbReference type="SAM" id="MobiDB-lite"/>
    </source>
</evidence>
<feature type="compositionally biased region" description="Basic and acidic residues" evidence="1">
    <location>
        <begin position="54"/>
        <end position="65"/>
    </location>
</feature>
<feature type="region of interest" description="Disordered" evidence="1">
    <location>
        <begin position="49"/>
        <end position="80"/>
    </location>
</feature>
<feature type="compositionally biased region" description="Acidic residues" evidence="1">
    <location>
        <begin position="71"/>
        <end position="80"/>
    </location>
</feature>
<gene>
    <name evidence="2" type="ORF">OLEA9_A030688</name>
</gene>
<sequence>MGKWGKVNKKGYVRHLYSAVNLFDCKNEIKCESWQRVIKEVINEGDNNLNFEKNSGEENATHGNKETSIIEIEEKEPEQI</sequence>
<evidence type="ECO:0000313" key="3">
    <source>
        <dbReference type="Proteomes" id="UP000594638"/>
    </source>
</evidence>
<comment type="caution">
    <text evidence="2">The sequence shown here is derived from an EMBL/GenBank/DDBJ whole genome shotgun (WGS) entry which is preliminary data.</text>
</comment>